<feature type="region of interest" description="Disordered" evidence="7">
    <location>
        <begin position="455"/>
        <end position="476"/>
    </location>
</feature>
<dbReference type="PANTHER" id="PTHR10736">
    <property type="entry name" value="BESTROPHIN"/>
    <property type="match status" value="1"/>
</dbReference>
<feature type="transmembrane region" description="Helical" evidence="6">
    <location>
        <begin position="266"/>
        <end position="287"/>
    </location>
</feature>
<feature type="transmembrane region" description="Helical" evidence="6">
    <location>
        <begin position="307"/>
        <end position="325"/>
    </location>
</feature>
<keyword evidence="6" id="KW-0813">Transport</keyword>
<reference evidence="8" key="1">
    <citation type="submission" date="2023-06" db="EMBL/GenBank/DDBJ databases">
        <title>Genomic analysis of the entomopathogenic nematode Steinernema hermaphroditum.</title>
        <authorList>
            <person name="Schwarz E.M."/>
            <person name="Heppert J.K."/>
            <person name="Baniya A."/>
            <person name="Schwartz H.T."/>
            <person name="Tan C.-H."/>
            <person name="Antoshechkin I."/>
            <person name="Sternberg P.W."/>
            <person name="Goodrich-Blair H."/>
            <person name="Dillman A.R."/>
        </authorList>
    </citation>
    <scope>NUCLEOTIDE SEQUENCE</scope>
    <source>
        <strain evidence="8">PS9179</strain>
        <tissue evidence="8">Whole animal</tissue>
    </source>
</reference>
<evidence type="ECO:0000256" key="2">
    <source>
        <dbReference type="ARBA" id="ARBA00022692"/>
    </source>
</evidence>
<keyword evidence="9" id="KW-1185">Reference proteome</keyword>
<proteinExistence type="inferred from homology"/>
<gene>
    <name evidence="8" type="ORF">QR680_005765</name>
</gene>
<evidence type="ECO:0000256" key="4">
    <source>
        <dbReference type="ARBA" id="ARBA00023136"/>
    </source>
</evidence>
<dbReference type="PANTHER" id="PTHR10736:SF0">
    <property type="entry name" value="BESTROPHIN HOMOLOG"/>
    <property type="match status" value="1"/>
</dbReference>
<keyword evidence="6" id="KW-0407">Ion channel</keyword>
<comment type="similarity">
    <text evidence="5 6">Belongs to the anion channel-forming bestrophin (TC 1.A.46) family. Calcium-sensitive chloride channel subfamily.</text>
</comment>
<keyword evidence="4 6" id="KW-0472">Membrane</keyword>
<feature type="compositionally biased region" description="Polar residues" evidence="7">
    <location>
        <begin position="458"/>
        <end position="467"/>
    </location>
</feature>
<dbReference type="AlphaFoldDB" id="A0AA39HUC0"/>
<evidence type="ECO:0000256" key="3">
    <source>
        <dbReference type="ARBA" id="ARBA00022989"/>
    </source>
</evidence>
<dbReference type="InterPro" id="IPR000615">
    <property type="entry name" value="Bestrophin"/>
</dbReference>
<comment type="function">
    <text evidence="6">Forms chloride channels.</text>
</comment>
<comment type="caution">
    <text evidence="8">The sequence shown here is derived from an EMBL/GenBank/DDBJ whole genome shotgun (WGS) entry which is preliminary data.</text>
</comment>
<dbReference type="InterPro" id="IPR021134">
    <property type="entry name" value="Bestrophin-like"/>
</dbReference>
<dbReference type="Pfam" id="PF01062">
    <property type="entry name" value="Bestrophin"/>
    <property type="match status" value="1"/>
</dbReference>
<name>A0AA39HUC0_9BILA</name>
<evidence type="ECO:0000313" key="9">
    <source>
        <dbReference type="Proteomes" id="UP001175271"/>
    </source>
</evidence>
<sequence length="480" mass="55592">MSPGLKRNPASVFAGCQSDVVVASDYLPMVVGRRKGTMTVTYTADVSNGSIRSFLNLMLRWKGSLWKKVWRELFLWMAVYAAINIMYRFMFDDAQQRAFEDVCALIFKHHDLIPMTFMLGFYVTKIISRWSECFANLAFCDTFSLMIAGHVRGTDFKARRMRRTIVRYICLCQLLVYRDISMVIRKRFPTLESVRFAGFWNQNEMEAFESVDVPNRKYWVPIKWAMMATMEARKDGLIKNDFAVQDIFKEILVFRNKLFRLAMFDWAPIPLLYSQVVALAVRIYFIFNLLGRQMLVTDRYHDLRGPLMTYVPIFSILEFIFYTGWLKVAEALLNPFGGDDDNFEVNWIVDRNLKASFEIVDQGIGAEPAMMKDIFWEEKVPEPLYSAETANTPINPQIGSAVSYVPATDHIEMVQRITSDGTQTETIPVFVRRDSFESTESVLSNVKRMIRNRRGSRITVSNQNSPTPEDAKRLDKELIV</sequence>
<keyword evidence="3 6" id="KW-1133">Transmembrane helix</keyword>
<evidence type="ECO:0000256" key="6">
    <source>
        <dbReference type="RuleBase" id="RU363126"/>
    </source>
</evidence>
<keyword evidence="6" id="KW-0869">Chloride channel</keyword>
<keyword evidence="6" id="KW-1003">Cell membrane</keyword>
<evidence type="ECO:0000256" key="1">
    <source>
        <dbReference type="ARBA" id="ARBA00004370"/>
    </source>
</evidence>
<evidence type="ECO:0000313" key="8">
    <source>
        <dbReference type="EMBL" id="KAK0411645.1"/>
    </source>
</evidence>
<dbReference type="EMBL" id="JAUCMV010000003">
    <property type="protein sequence ID" value="KAK0411645.1"/>
    <property type="molecule type" value="Genomic_DNA"/>
</dbReference>
<protein>
    <recommendedName>
        <fullName evidence="6">Bestrophin homolog</fullName>
    </recommendedName>
</protein>
<keyword evidence="6" id="KW-0406">Ion transport</keyword>
<keyword evidence="2 6" id="KW-0812">Transmembrane</keyword>
<dbReference type="GO" id="GO:0034707">
    <property type="term" value="C:chloride channel complex"/>
    <property type="evidence" value="ECO:0007669"/>
    <property type="project" value="UniProtKB-KW"/>
</dbReference>
<keyword evidence="6" id="KW-0868">Chloride</keyword>
<comment type="subcellular location">
    <subcellularLocation>
        <location evidence="6">Cell membrane</location>
        <topology evidence="6">Multi-pass membrane protein</topology>
    </subcellularLocation>
    <subcellularLocation>
        <location evidence="1">Membrane</location>
    </subcellularLocation>
</comment>
<organism evidence="8 9">
    <name type="scientific">Steinernema hermaphroditum</name>
    <dbReference type="NCBI Taxonomy" id="289476"/>
    <lineage>
        <taxon>Eukaryota</taxon>
        <taxon>Metazoa</taxon>
        <taxon>Ecdysozoa</taxon>
        <taxon>Nematoda</taxon>
        <taxon>Chromadorea</taxon>
        <taxon>Rhabditida</taxon>
        <taxon>Tylenchina</taxon>
        <taxon>Panagrolaimomorpha</taxon>
        <taxon>Strongyloidoidea</taxon>
        <taxon>Steinernematidae</taxon>
        <taxon>Steinernema</taxon>
    </lineage>
</organism>
<dbReference type="GO" id="GO:0005254">
    <property type="term" value="F:chloride channel activity"/>
    <property type="evidence" value="ECO:0007669"/>
    <property type="project" value="UniProtKB-KW"/>
</dbReference>
<evidence type="ECO:0000256" key="5">
    <source>
        <dbReference type="ARBA" id="ARBA00034769"/>
    </source>
</evidence>
<dbReference type="GO" id="GO:0005886">
    <property type="term" value="C:plasma membrane"/>
    <property type="evidence" value="ECO:0007669"/>
    <property type="project" value="UniProtKB-SubCell"/>
</dbReference>
<dbReference type="Proteomes" id="UP001175271">
    <property type="component" value="Unassembled WGS sequence"/>
</dbReference>
<evidence type="ECO:0000256" key="7">
    <source>
        <dbReference type="SAM" id="MobiDB-lite"/>
    </source>
</evidence>
<accession>A0AA39HUC0</accession>